<evidence type="ECO:0000259" key="2">
    <source>
        <dbReference type="Pfam" id="PF14411"/>
    </source>
</evidence>
<reference evidence="3" key="1">
    <citation type="submission" date="2022-10" db="EMBL/GenBank/DDBJ databases">
        <title>Luteolibacter sp. GHJ8, whole genome shotgun sequencing project.</title>
        <authorList>
            <person name="Zhao G."/>
            <person name="Shen L."/>
        </authorList>
    </citation>
    <scope>NUCLEOTIDE SEQUENCE</scope>
    <source>
        <strain evidence="3">GHJ8</strain>
    </source>
</reference>
<name>A0ABT3GB96_9BACT</name>
<feature type="region of interest" description="Disordered" evidence="1">
    <location>
        <begin position="49"/>
        <end position="76"/>
    </location>
</feature>
<dbReference type="InterPro" id="IPR026834">
    <property type="entry name" value="LHH"/>
</dbReference>
<feature type="domain" description="LHH" evidence="2">
    <location>
        <begin position="297"/>
        <end position="372"/>
    </location>
</feature>
<gene>
    <name evidence="3" type="ORF">OJ996_25185</name>
</gene>
<evidence type="ECO:0000256" key="1">
    <source>
        <dbReference type="SAM" id="MobiDB-lite"/>
    </source>
</evidence>
<evidence type="ECO:0000313" key="4">
    <source>
        <dbReference type="Proteomes" id="UP001165653"/>
    </source>
</evidence>
<protein>
    <recommendedName>
        <fullName evidence="2">LHH domain-containing protein</fullName>
    </recommendedName>
</protein>
<comment type="caution">
    <text evidence="3">The sequence shown here is derived from an EMBL/GenBank/DDBJ whole genome shotgun (WGS) entry which is preliminary data.</text>
</comment>
<dbReference type="NCBIfam" id="TIGR03696">
    <property type="entry name" value="Rhs_assc_core"/>
    <property type="match status" value="1"/>
</dbReference>
<dbReference type="Gene3D" id="2.180.10.10">
    <property type="entry name" value="RHS repeat-associated core"/>
    <property type="match status" value="1"/>
</dbReference>
<keyword evidence="4" id="KW-1185">Reference proteome</keyword>
<accession>A0ABT3GB96</accession>
<dbReference type="EMBL" id="JAPDDR010000021">
    <property type="protein sequence ID" value="MCW1916907.1"/>
    <property type="molecule type" value="Genomic_DNA"/>
</dbReference>
<dbReference type="InterPro" id="IPR050708">
    <property type="entry name" value="T6SS_VgrG/RHS"/>
</dbReference>
<evidence type="ECO:0000313" key="3">
    <source>
        <dbReference type="EMBL" id="MCW1916907.1"/>
    </source>
</evidence>
<proteinExistence type="predicted"/>
<dbReference type="PANTHER" id="PTHR32305:SF15">
    <property type="entry name" value="PROTEIN RHSA-RELATED"/>
    <property type="match status" value="1"/>
</dbReference>
<dbReference type="Proteomes" id="UP001165653">
    <property type="component" value="Unassembled WGS sequence"/>
</dbReference>
<organism evidence="3 4">
    <name type="scientific">Luteolibacter rhizosphaerae</name>
    <dbReference type="NCBI Taxonomy" id="2989719"/>
    <lineage>
        <taxon>Bacteria</taxon>
        <taxon>Pseudomonadati</taxon>
        <taxon>Verrucomicrobiota</taxon>
        <taxon>Verrucomicrobiia</taxon>
        <taxon>Verrucomicrobiales</taxon>
        <taxon>Verrucomicrobiaceae</taxon>
        <taxon>Luteolibacter</taxon>
    </lineage>
</organism>
<dbReference type="Pfam" id="PF14411">
    <property type="entry name" value="LHH"/>
    <property type="match status" value="1"/>
</dbReference>
<dbReference type="InterPro" id="IPR022385">
    <property type="entry name" value="Rhs_assc_core"/>
</dbReference>
<feature type="non-terminal residue" evidence="3">
    <location>
        <position position="1"/>
    </location>
</feature>
<dbReference type="PANTHER" id="PTHR32305">
    <property type="match status" value="1"/>
</dbReference>
<dbReference type="RefSeq" id="WP_264516527.1">
    <property type="nucleotide sequence ID" value="NZ_JAPDDR010000021.1"/>
</dbReference>
<sequence>DWGGGVGGVLFTIRSGQRSYNAYNSRGDVVSTSGDSGTATWQTTYEAFGTRTAEDGSNAGRQRANTKDEDPTGLLNEGHRYRDLEAGVFISRDPAGFVDGPNVYAYVRQNPWSAFDPEGLFMQSFGDWAAEKFGAPPAPVAFMAKHSGKVTGTVHAINGAASFVPVLGKVADGLDAAVLAAEGDYTGAAVTAGGGKAGQLAAKGFKAASTAVKIASHAEDTAKALKVAATSADAAKTARNVTEESANLAETLSSGGQGLGFSYKQAANNTVRQFGGLKFRAVRDLGHVDDATLKAMQKHGFAAKTKNGDPIVLHHHQQNPAGPIIEMPAPNHSIGNTKQHPFGNQKGMGLTPEQRDAFNKTRVEYWKQRATDELNRRGN</sequence>